<name>A0A4R2TV54_9FIRM</name>
<dbReference type="GO" id="GO:0005886">
    <property type="term" value="C:plasma membrane"/>
    <property type="evidence" value="ECO:0007669"/>
    <property type="project" value="UniProtKB-SubCell"/>
</dbReference>
<comment type="subcellular location">
    <subcellularLocation>
        <location evidence="1">Cell membrane</location>
        <topology evidence="1">Multi-pass membrane protein</topology>
    </subcellularLocation>
</comment>
<proteinExistence type="inferred from homology"/>
<dbReference type="GO" id="GO:0032217">
    <property type="term" value="F:riboflavin transmembrane transporter activity"/>
    <property type="evidence" value="ECO:0007669"/>
    <property type="project" value="UniProtKB-UniRule"/>
</dbReference>
<comment type="similarity">
    <text evidence="2 8">Belongs to the prokaryotic riboflavin transporter (P-RFT) (TC 2.A.87) family.</text>
</comment>
<keyword evidence="4 8" id="KW-1003">Cell membrane</keyword>
<feature type="transmembrane region" description="Helical" evidence="9">
    <location>
        <begin position="77"/>
        <end position="98"/>
    </location>
</feature>
<dbReference type="PIRSF" id="PIRSF037778">
    <property type="entry name" value="UCP037778_transp_RibU"/>
    <property type="match status" value="1"/>
</dbReference>
<keyword evidence="11" id="KW-1185">Reference proteome</keyword>
<evidence type="ECO:0000256" key="1">
    <source>
        <dbReference type="ARBA" id="ARBA00004651"/>
    </source>
</evidence>
<keyword evidence="7 8" id="KW-0472">Membrane</keyword>
<keyword evidence="6 9" id="KW-1133">Transmembrane helix</keyword>
<evidence type="ECO:0000256" key="5">
    <source>
        <dbReference type="ARBA" id="ARBA00022692"/>
    </source>
</evidence>
<reference evidence="10 11" key="1">
    <citation type="submission" date="2019-03" db="EMBL/GenBank/DDBJ databases">
        <title>Genomic Encyclopedia of Type Strains, Phase IV (KMG-IV): sequencing the most valuable type-strain genomes for metagenomic binning, comparative biology and taxonomic classification.</title>
        <authorList>
            <person name="Goeker M."/>
        </authorList>
    </citation>
    <scope>NUCLEOTIDE SEQUENCE [LARGE SCALE GENOMIC DNA]</scope>
    <source>
        <strain evidence="10 11">DSM 100013</strain>
    </source>
</reference>
<keyword evidence="5 9" id="KW-0812">Transmembrane</keyword>
<dbReference type="RefSeq" id="WP_132848949.1">
    <property type="nucleotide sequence ID" value="NZ_CP058648.1"/>
</dbReference>
<evidence type="ECO:0000256" key="7">
    <source>
        <dbReference type="ARBA" id="ARBA00023136"/>
    </source>
</evidence>
<evidence type="ECO:0000256" key="8">
    <source>
        <dbReference type="PIRNR" id="PIRNR037778"/>
    </source>
</evidence>
<evidence type="ECO:0000256" key="6">
    <source>
        <dbReference type="ARBA" id="ARBA00022989"/>
    </source>
</evidence>
<dbReference type="Gene3D" id="1.10.1760.20">
    <property type="match status" value="1"/>
</dbReference>
<dbReference type="EMBL" id="SLYC01000027">
    <property type="protein sequence ID" value="TCQ01519.1"/>
    <property type="molecule type" value="Genomic_DNA"/>
</dbReference>
<accession>A0A4R2TV54</accession>
<evidence type="ECO:0000256" key="9">
    <source>
        <dbReference type="SAM" id="Phobius"/>
    </source>
</evidence>
<evidence type="ECO:0000313" key="10">
    <source>
        <dbReference type="EMBL" id="TCQ01519.1"/>
    </source>
</evidence>
<dbReference type="InterPro" id="IPR024529">
    <property type="entry name" value="ECF_trnsprt_substrate-spec"/>
</dbReference>
<dbReference type="InterPro" id="IPR025720">
    <property type="entry name" value="RibU"/>
</dbReference>
<dbReference type="AlphaFoldDB" id="A0A4R2TV54"/>
<dbReference type="Proteomes" id="UP000295504">
    <property type="component" value="Unassembled WGS sequence"/>
</dbReference>
<evidence type="ECO:0000313" key="11">
    <source>
        <dbReference type="Proteomes" id="UP000295504"/>
    </source>
</evidence>
<comment type="caution">
    <text evidence="10">The sequence shown here is derived from an EMBL/GenBank/DDBJ whole genome shotgun (WGS) entry which is preliminary data.</text>
</comment>
<evidence type="ECO:0000256" key="2">
    <source>
        <dbReference type="ARBA" id="ARBA00005540"/>
    </source>
</evidence>
<feature type="transmembrane region" description="Helical" evidence="9">
    <location>
        <begin position="42"/>
        <end position="65"/>
    </location>
</feature>
<dbReference type="OrthoDB" id="9809216at2"/>
<gene>
    <name evidence="10" type="ORF">EDD79_102739</name>
</gene>
<keyword evidence="3 8" id="KW-0813">Transport</keyword>
<sequence length="193" mass="20718">MRNDTNKMVKLAVLSAVSLLLMFAIRIPFPPAPFLEYEPGDLPILVATFLYGPGAGLLITVVVSAIQAITVSIGSGWIGAVMHIISTGTMVIIAGTIYKRFHTFKGAIISLVAGIIGMVLIMIPLNLFFTTRFLGVPIEVVKSMIVPVIIPFNVFKGVANATLTVLVYKSVAKILRIETSPFSKGTKSISNKI</sequence>
<evidence type="ECO:0000256" key="3">
    <source>
        <dbReference type="ARBA" id="ARBA00022448"/>
    </source>
</evidence>
<dbReference type="PANTHER" id="PTHR38438:SF1">
    <property type="entry name" value="RIBOFLAVIN TRANSPORTER RIBU"/>
    <property type="match status" value="1"/>
</dbReference>
<dbReference type="Pfam" id="PF12822">
    <property type="entry name" value="ECF_trnsprt"/>
    <property type="match status" value="1"/>
</dbReference>
<evidence type="ECO:0000256" key="4">
    <source>
        <dbReference type="ARBA" id="ARBA00022475"/>
    </source>
</evidence>
<dbReference type="PANTHER" id="PTHR38438">
    <property type="entry name" value="RIBOFLAVIN TRANSPORTER RIBU"/>
    <property type="match status" value="1"/>
</dbReference>
<organism evidence="10 11">
    <name type="scientific">Serpentinicella alkaliphila</name>
    <dbReference type="NCBI Taxonomy" id="1734049"/>
    <lineage>
        <taxon>Bacteria</taxon>
        <taxon>Bacillati</taxon>
        <taxon>Bacillota</taxon>
        <taxon>Clostridia</taxon>
        <taxon>Peptostreptococcales</taxon>
        <taxon>Natronincolaceae</taxon>
        <taxon>Serpentinicella</taxon>
    </lineage>
</organism>
<protein>
    <recommendedName>
        <fullName evidence="8">Riboflavin transporter</fullName>
    </recommendedName>
</protein>
<feature type="transmembrane region" description="Helical" evidence="9">
    <location>
        <begin position="104"/>
        <end position="129"/>
    </location>
</feature>
<comment type="function">
    <text evidence="8">Probably a riboflavin-binding protein that interacts with the energy-coupling factor (ECF) ABC-transporter complex.</text>
</comment>